<feature type="domain" description="VWFA" evidence="17">
    <location>
        <begin position="42"/>
        <end position="186"/>
    </location>
</feature>
<comment type="caution">
    <text evidence="18">The sequence shown here is derived from an EMBL/GenBank/DDBJ whole genome shotgun (WGS) entry which is preliminary data.</text>
</comment>
<evidence type="ECO:0000256" key="15">
    <source>
        <dbReference type="SAM" id="Phobius"/>
    </source>
</evidence>
<feature type="binding site" evidence="12">
    <location>
        <position position="116"/>
    </location>
    <ligand>
        <name>a divalent metal cation</name>
        <dbReference type="ChEBI" id="CHEBI:60240"/>
    </ligand>
</feature>
<dbReference type="InterPro" id="IPR008399">
    <property type="entry name" value="Anthrax_toxin_rcpt_C"/>
</dbReference>
<evidence type="ECO:0000256" key="7">
    <source>
        <dbReference type="ARBA" id="ARBA00022989"/>
    </source>
</evidence>
<dbReference type="GO" id="GO:0004888">
    <property type="term" value="F:transmembrane signaling receptor activity"/>
    <property type="evidence" value="ECO:0007669"/>
    <property type="project" value="TreeGrafter"/>
</dbReference>
<evidence type="ECO:0000256" key="5">
    <source>
        <dbReference type="ARBA" id="ARBA00022723"/>
    </source>
</evidence>
<dbReference type="OrthoDB" id="10035766at2759"/>
<dbReference type="Pfam" id="PF00092">
    <property type="entry name" value="VWA"/>
    <property type="match status" value="1"/>
</dbReference>
<keyword evidence="9 13" id="KW-1015">Disulfide bond</keyword>
<keyword evidence="19" id="KW-1185">Reference proteome</keyword>
<dbReference type="InterPro" id="IPR036465">
    <property type="entry name" value="vWFA_dom_sf"/>
</dbReference>
<dbReference type="AlphaFoldDB" id="A0A8T2PV28"/>
<name>A0A8T2PV28_9TELE</name>
<keyword evidence="7 15" id="KW-1133">Transmembrane helix</keyword>
<evidence type="ECO:0000256" key="9">
    <source>
        <dbReference type="ARBA" id="ARBA00023157"/>
    </source>
</evidence>
<dbReference type="Pfam" id="PF05587">
    <property type="entry name" value="Anth_Ig"/>
    <property type="match status" value="1"/>
</dbReference>
<evidence type="ECO:0000256" key="8">
    <source>
        <dbReference type="ARBA" id="ARBA00023136"/>
    </source>
</evidence>
<feature type="region of interest" description="Disordered" evidence="14">
    <location>
        <begin position="493"/>
        <end position="522"/>
    </location>
</feature>
<sequence length="648" mass="71044">MNEERKNEPKHWTSVTVIVLLLTLLFASCCTAEEASCQGAFDLYFILDRSGSVSTDWGEIYQFVEQLTNRFVSPSMRVSFIVFSSKAELMLPLTGDSNEIQKGLQRLSQVKPAGETYMHEGFKMASQQMKEQHTKSSSIIIALTDGKLEPYLFKLTKDEAEIARQYGARVYCVGVKDFDETQILKQSCTEILSVEPSSICVNETFDIVLRGNGFTLGRSAEGIVCSFIVNEQTFSKYAEKHNFLPDANLDYKQLPALPSARAAGSRPVSDRREPCVAVVNNQDMQDGMLEGLSGRSFRQVPLRSLVELPDARHVWTALPGILKGAGRSLDVPIGLVMVRGGHRASSVVTAVVSVKGDGICHSISGPCNQSPPSPPPSLTLTLTPGPGPTRPHLRISMEVLISLNKGKSFISSAFTITATTCSNGIAAAIVILVLLLLLALALMWWFWPLCCTVPLGDPGLRLSICKSGPGGTSQQRQGAGKPAAGLLTPATLQVIRDPPPPPPPAPEPEPEEDPLPKKKWPTVDASYYGGRGAGGIKRMEVRWGEKGSTEEGARLEKAKNAVISVPEEVEEPIIKKPQRPTPTYQHQESKWYTPIKGRLDALWALLRRQYDRVSLMRPTTADKVSHRKDSMVGRRPTPHNPKPTESRK</sequence>
<feature type="chain" id="PRO_5035905442" description="VWFA domain-containing protein" evidence="16">
    <location>
        <begin position="33"/>
        <end position="648"/>
    </location>
</feature>
<dbReference type="InterPro" id="IPR017360">
    <property type="entry name" value="Anthrax_toxin_rcpt"/>
</dbReference>
<dbReference type="SMART" id="SM00327">
    <property type="entry name" value="VWA"/>
    <property type="match status" value="1"/>
</dbReference>
<dbReference type="Pfam" id="PF05586">
    <property type="entry name" value="Ant_C"/>
    <property type="match status" value="1"/>
</dbReference>
<feature type="compositionally biased region" description="Basic and acidic residues" evidence="14">
    <location>
        <begin position="623"/>
        <end position="632"/>
    </location>
</feature>
<dbReference type="EMBL" id="JAFBMS010000002">
    <property type="protein sequence ID" value="KAG9355128.1"/>
    <property type="molecule type" value="Genomic_DNA"/>
</dbReference>
<evidence type="ECO:0000256" key="2">
    <source>
        <dbReference type="ARBA" id="ARBA00008095"/>
    </source>
</evidence>
<dbReference type="PROSITE" id="PS51257">
    <property type="entry name" value="PROKAR_LIPOPROTEIN"/>
    <property type="match status" value="1"/>
</dbReference>
<dbReference type="PANTHER" id="PTHR16059:SF13">
    <property type="entry name" value="ANTHRAX TOXIN RECEPTOR 2"/>
    <property type="match status" value="1"/>
</dbReference>
<feature type="region of interest" description="Disordered" evidence="14">
    <location>
        <begin position="614"/>
        <end position="648"/>
    </location>
</feature>
<feature type="transmembrane region" description="Helical" evidence="15">
    <location>
        <begin position="425"/>
        <end position="447"/>
    </location>
</feature>
<dbReference type="SUPFAM" id="SSF53300">
    <property type="entry name" value="vWA-like"/>
    <property type="match status" value="1"/>
</dbReference>
<evidence type="ECO:0000256" key="3">
    <source>
        <dbReference type="ARBA" id="ARBA00022553"/>
    </source>
</evidence>
<feature type="signal peptide" evidence="16">
    <location>
        <begin position="1"/>
        <end position="32"/>
    </location>
</feature>
<feature type="compositionally biased region" description="Pro residues" evidence="14">
    <location>
        <begin position="497"/>
        <end position="507"/>
    </location>
</feature>
<evidence type="ECO:0000313" key="19">
    <source>
        <dbReference type="Proteomes" id="UP000824540"/>
    </source>
</evidence>
<dbReference type="GO" id="GO:0005886">
    <property type="term" value="C:plasma membrane"/>
    <property type="evidence" value="ECO:0007669"/>
    <property type="project" value="TreeGrafter"/>
</dbReference>
<keyword evidence="6 16" id="KW-0732">Signal</keyword>
<dbReference type="InterPro" id="IPR008400">
    <property type="entry name" value="Anthrax_toxin_rcpt_extracel"/>
</dbReference>
<evidence type="ECO:0000256" key="13">
    <source>
        <dbReference type="PIRSR" id="PIRSR038023-2"/>
    </source>
</evidence>
<organism evidence="18 19">
    <name type="scientific">Albula glossodonta</name>
    <name type="common">roundjaw bonefish</name>
    <dbReference type="NCBI Taxonomy" id="121402"/>
    <lineage>
        <taxon>Eukaryota</taxon>
        <taxon>Metazoa</taxon>
        <taxon>Chordata</taxon>
        <taxon>Craniata</taxon>
        <taxon>Vertebrata</taxon>
        <taxon>Euteleostomi</taxon>
        <taxon>Actinopterygii</taxon>
        <taxon>Neopterygii</taxon>
        <taxon>Teleostei</taxon>
        <taxon>Albuliformes</taxon>
        <taxon>Albulidae</taxon>
        <taxon>Albula</taxon>
    </lineage>
</organism>
<evidence type="ECO:0000256" key="6">
    <source>
        <dbReference type="ARBA" id="ARBA00022729"/>
    </source>
</evidence>
<evidence type="ECO:0000256" key="10">
    <source>
        <dbReference type="ARBA" id="ARBA00023170"/>
    </source>
</evidence>
<dbReference type="PANTHER" id="PTHR16059">
    <property type="entry name" value="ANTHRAX TOXIN RECEPTOR"/>
    <property type="match status" value="1"/>
</dbReference>
<dbReference type="GO" id="GO:0046872">
    <property type="term" value="F:metal ion binding"/>
    <property type="evidence" value="ECO:0007669"/>
    <property type="project" value="UniProtKB-KW"/>
</dbReference>
<dbReference type="PIRSF" id="PIRSF038023">
    <property type="entry name" value="Anthrax_toxin_receptor_2"/>
    <property type="match status" value="1"/>
</dbReference>
<evidence type="ECO:0000256" key="12">
    <source>
        <dbReference type="PIRSR" id="PIRSR038023-1"/>
    </source>
</evidence>
<evidence type="ECO:0000256" key="14">
    <source>
        <dbReference type="SAM" id="MobiDB-lite"/>
    </source>
</evidence>
<reference evidence="18" key="1">
    <citation type="thesis" date="2021" institute="BYU ScholarsArchive" country="Provo, UT, USA">
        <title>Applications of and Algorithms for Genome Assembly and Genomic Analyses with an Emphasis on Marine Teleosts.</title>
        <authorList>
            <person name="Pickett B.D."/>
        </authorList>
    </citation>
    <scope>NUCLEOTIDE SEQUENCE</scope>
    <source>
        <strain evidence="18">HI-2016</strain>
    </source>
</reference>
<dbReference type="PROSITE" id="PS50234">
    <property type="entry name" value="VWFA"/>
    <property type="match status" value="1"/>
</dbReference>
<protein>
    <recommendedName>
        <fullName evidence="17">VWFA domain-containing protein</fullName>
    </recommendedName>
</protein>
<feature type="binding site" evidence="12">
    <location>
        <position position="50"/>
    </location>
    <ligand>
        <name>a divalent metal cation</name>
        <dbReference type="ChEBI" id="CHEBI:60240"/>
    </ligand>
</feature>
<evidence type="ECO:0000256" key="4">
    <source>
        <dbReference type="ARBA" id="ARBA00022692"/>
    </source>
</evidence>
<keyword evidence="11" id="KW-0325">Glycoprotein</keyword>
<evidence type="ECO:0000256" key="16">
    <source>
        <dbReference type="SAM" id="SignalP"/>
    </source>
</evidence>
<feature type="binding site" evidence="12">
    <location>
        <position position="52"/>
    </location>
    <ligand>
        <name>a divalent metal cation</name>
        <dbReference type="ChEBI" id="CHEBI:60240"/>
    </ligand>
</feature>
<keyword evidence="8 15" id="KW-0472">Membrane</keyword>
<keyword evidence="10" id="KW-0675">Receptor</keyword>
<dbReference type="Gene3D" id="3.40.50.410">
    <property type="entry name" value="von Willebrand factor, type A domain"/>
    <property type="match status" value="1"/>
</dbReference>
<comment type="subcellular location">
    <subcellularLocation>
        <location evidence="1">Membrane</location>
        <topology evidence="1">Single-pass type I membrane protein</topology>
    </subcellularLocation>
</comment>
<gene>
    <name evidence="18" type="ORF">JZ751_001841</name>
</gene>
<evidence type="ECO:0000256" key="1">
    <source>
        <dbReference type="ARBA" id="ARBA00004479"/>
    </source>
</evidence>
<evidence type="ECO:0000259" key="17">
    <source>
        <dbReference type="PROSITE" id="PS50234"/>
    </source>
</evidence>
<keyword evidence="4 15" id="KW-0812">Transmembrane</keyword>
<keyword evidence="5 12" id="KW-0479">Metal-binding</keyword>
<keyword evidence="3" id="KW-0597">Phosphoprotein</keyword>
<comment type="similarity">
    <text evidence="2">Belongs to the ATR family.</text>
</comment>
<dbReference type="GO" id="GO:0009986">
    <property type="term" value="C:cell surface"/>
    <property type="evidence" value="ECO:0007669"/>
    <property type="project" value="TreeGrafter"/>
</dbReference>
<proteinExistence type="inferred from homology"/>
<feature type="disulfide bond" evidence="13">
    <location>
        <begin position="37"/>
        <end position="188"/>
    </location>
</feature>
<evidence type="ECO:0000313" key="18">
    <source>
        <dbReference type="EMBL" id="KAG9355128.1"/>
    </source>
</evidence>
<dbReference type="InterPro" id="IPR002035">
    <property type="entry name" value="VWF_A"/>
</dbReference>
<dbReference type="FunFam" id="3.40.50.410:FF:000024">
    <property type="entry name" value="Anthrax toxin receptor"/>
    <property type="match status" value="1"/>
</dbReference>
<accession>A0A8T2PV28</accession>
<evidence type="ECO:0000256" key="11">
    <source>
        <dbReference type="ARBA" id="ARBA00023180"/>
    </source>
</evidence>
<dbReference type="Proteomes" id="UP000824540">
    <property type="component" value="Unassembled WGS sequence"/>
</dbReference>